<gene>
    <name evidence="3" type="primary">LOC100176974</name>
</gene>
<dbReference type="OMA" id="RYWEELM"/>
<feature type="compositionally biased region" description="Polar residues" evidence="2">
    <location>
        <begin position="294"/>
        <end position="304"/>
    </location>
</feature>
<evidence type="ECO:0000313" key="4">
    <source>
        <dbReference type="Proteomes" id="UP000008144"/>
    </source>
</evidence>
<dbReference type="InParanoid" id="F6QX88"/>
<name>F6QX88_CIOIN</name>
<dbReference type="Ensembl" id="ENSCINT00000018086.3">
    <property type="protein sequence ID" value="ENSCINP00000018086.3"/>
    <property type="gene ID" value="ENSCING00000008887.3"/>
</dbReference>
<reference evidence="4" key="1">
    <citation type="journal article" date="2002" name="Science">
        <title>The draft genome of Ciona intestinalis: insights into chordate and vertebrate origins.</title>
        <authorList>
            <person name="Dehal P."/>
            <person name="Satou Y."/>
            <person name="Campbell R.K."/>
            <person name="Chapman J."/>
            <person name="Degnan B."/>
            <person name="De Tomaso A."/>
            <person name="Davidson B."/>
            <person name="Di Gregorio A."/>
            <person name="Gelpke M."/>
            <person name="Goodstein D.M."/>
            <person name="Harafuji N."/>
            <person name="Hastings K.E."/>
            <person name="Ho I."/>
            <person name="Hotta K."/>
            <person name="Huang W."/>
            <person name="Kawashima T."/>
            <person name="Lemaire P."/>
            <person name="Martinez D."/>
            <person name="Meinertzhagen I.A."/>
            <person name="Necula S."/>
            <person name="Nonaka M."/>
            <person name="Putnam N."/>
            <person name="Rash S."/>
            <person name="Saiga H."/>
            <person name="Satake M."/>
            <person name="Terry A."/>
            <person name="Yamada L."/>
            <person name="Wang H.G."/>
            <person name="Awazu S."/>
            <person name="Azumi K."/>
            <person name="Boore J."/>
            <person name="Branno M."/>
            <person name="Chin-Bow S."/>
            <person name="DeSantis R."/>
            <person name="Doyle S."/>
            <person name="Francino P."/>
            <person name="Keys D.N."/>
            <person name="Haga S."/>
            <person name="Hayashi H."/>
            <person name="Hino K."/>
            <person name="Imai K.S."/>
            <person name="Inaba K."/>
            <person name="Kano S."/>
            <person name="Kobayashi K."/>
            <person name="Kobayashi M."/>
            <person name="Lee B.I."/>
            <person name="Makabe K.W."/>
            <person name="Manohar C."/>
            <person name="Matassi G."/>
            <person name="Medina M."/>
            <person name="Mochizuki Y."/>
            <person name="Mount S."/>
            <person name="Morishita T."/>
            <person name="Miura S."/>
            <person name="Nakayama A."/>
            <person name="Nishizaka S."/>
            <person name="Nomoto H."/>
            <person name="Ohta F."/>
            <person name="Oishi K."/>
            <person name="Rigoutsos I."/>
            <person name="Sano M."/>
            <person name="Sasaki A."/>
            <person name="Sasakura Y."/>
            <person name="Shoguchi E."/>
            <person name="Shin-i T."/>
            <person name="Spagnuolo A."/>
            <person name="Stainier D."/>
            <person name="Suzuki M.M."/>
            <person name="Tassy O."/>
            <person name="Takatori N."/>
            <person name="Tokuoka M."/>
            <person name="Yagi K."/>
            <person name="Yoshizaki F."/>
            <person name="Wada S."/>
            <person name="Zhang C."/>
            <person name="Hyatt P.D."/>
            <person name="Larimer F."/>
            <person name="Detter C."/>
            <person name="Doggett N."/>
            <person name="Glavina T."/>
            <person name="Hawkins T."/>
            <person name="Richardson P."/>
            <person name="Lucas S."/>
            <person name="Kohara Y."/>
            <person name="Levine M."/>
            <person name="Satoh N."/>
            <person name="Rokhsar D.S."/>
        </authorList>
    </citation>
    <scope>NUCLEOTIDE SEQUENCE [LARGE SCALE GENOMIC DNA]</scope>
</reference>
<organism evidence="3 4">
    <name type="scientific">Ciona intestinalis</name>
    <name type="common">Transparent sea squirt</name>
    <name type="synonym">Ascidia intestinalis</name>
    <dbReference type="NCBI Taxonomy" id="7719"/>
    <lineage>
        <taxon>Eukaryota</taxon>
        <taxon>Metazoa</taxon>
        <taxon>Chordata</taxon>
        <taxon>Tunicata</taxon>
        <taxon>Ascidiacea</taxon>
        <taxon>Phlebobranchia</taxon>
        <taxon>Cionidae</taxon>
        <taxon>Ciona</taxon>
    </lineage>
</organism>
<reference evidence="3" key="3">
    <citation type="submission" date="2025-08" db="UniProtKB">
        <authorList>
            <consortium name="Ensembl"/>
        </authorList>
    </citation>
    <scope>IDENTIFICATION</scope>
</reference>
<evidence type="ECO:0000256" key="1">
    <source>
        <dbReference type="SAM" id="Coils"/>
    </source>
</evidence>
<dbReference type="Proteomes" id="UP000008144">
    <property type="component" value="Chromosome 4"/>
</dbReference>
<evidence type="ECO:0000256" key="2">
    <source>
        <dbReference type="SAM" id="MobiDB-lite"/>
    </source>
</evidence>
<reference evidence="3" key="2">
    <citation type="journal article" date="2008" name="Genome Biol.">
        <title>Improved genome assembly and evidence-based global gene model set for the chordate Ciona intestinalis: new insight into intron and operon populations.</title>
        <authorList>
            <person name="Satou Y."/>
            <person name="Mineta K."/>
            <person name="Ogasawara M."/>
            <person name="Sasakura Y."/>
            <person name="Shoguchi E."/>
            <person name="Ueno K."/>
            <person name="Yamada L."/>
            <person name="Matsumoto J."/>
            <person name="Wasserscheid J."/>
            <person name="Dewar K."/>
            <person name="Wiley G.B."/>
            <person name="Macmil S.L."/>
            <person name="Roe B.A."/>
            <person name="Zeller R.W."/>
            <person name="Hastings K.E."/>
            <person name="Lemaire P."/>
            <person name="Lindquist E."/>
            <person name="Endo T."/>
            <person name="Hotta K."/>
            <person name="Inaba K."/>
        </authorList>
    </citation>
    <scope>NUCLEOTIDE SEQUENCE [LARGE SCALE GENOMIC DNA]</scope>
    <source>
        <strain evidence="3">wild type</strain>
    </source>
</reference>
<accession>F6QX88</accession>
<dbReference type="STRING" id="7719.ENSCINP00000018086"/>
<keyword evidence="4" id="KW-1185">Reference proteome</keyword>
<feature type="coiled-coil region" evidence="1">
    <location>
        <begin position="408"/>
        <end position="515"/>
    </location>
</feature>
<protein>
    <submittedName>
        <fullName evidence="3">Intraflagellar transport protein 74 homolog</fullName>
    </submittedName>
</protein>
<sequence>VATKAMAARPPSSLRGRPPTGSMGRPSSSMRMGPPGTGRPGTRSGQAGGGSSVFGSGIKVQDRPMTQQGLSGMKTASRGQRQIQDRSYWLGEIRAKTTELTSEIHKTETAIVKHQEDNNTFLMFEKRAETLASEIAEIQGELHDYNMMMDRVNMNHDISDMVEDLNALKVRNDRESDSLERIFKDKEAKEKQIESIEKEIRRERTLTENRVQEMGDDMRERYSALKQQSFQTLDKLHELQEMIESLTTKQQVLEMEMQNDAAKMEAVHLYKNLNELNEKREQLEEEDRSRLSPEQEQQQLLASVKSHNQEISVLDRQNRELGERMNILNDDLQQVENELEDQEGEATEKFRLLQKREKSMVDFAANFVGQKEEQVGQHSQLQDSIVVLLEQVSKTIGFGENLPSKRDMKALKNDLEFKEGELQKAEATSSSLMGESSKLHSDLTKVEELEDKINDEKNALNQKMEQMLQELEVYRDIDALRATAEKKKRELGKEREELEKKKGGFRDDLTVLNNELLEKQKILEESETHAQLANLERKWQHLEQNNYALKEYIASNSVNSGAVKHKVTKDVIETNQLLQDIYTKSSLL</sequence>
<reference evidence="3" key="4">
    <citation type="submission" date="2025-09" db="UniProtKB">
        <authorList>
            <consortium name="Ensembl"/>
        </authorList>
    </citation>
    <scope>IDENTIFICATION</scope>
</reference>
<feature type="coiled-coil region" evidence="1">
    <location>
        <begin position="179"/>
        <end position="206"/>
    </location>
</feature>
<dbReference type="GO" id="GO:0030992">
    <property type="term" value="C:intraciliary transport particle B"/>
    <property type="evidence" value="ECO:0000318"/>
    <property type="project" value="GO_Central"/>
</dbReference>
<dbReference type="AlphaFoldDB" id="F6QX88"/>
<evidence type="ECO:0000313" key="3">
    <source>
        <dbReference type="Ensembl" id="ENSCINP00000018086.3"/>
    </source>
</evidence>
<dbReference type="InterPro" id="IPR029602">
    <property type="entry name" value="IFT74"/>
</dbReference>
<dbReference type="GO" id="GO:0048487">
    <property type="term" value="F:beta-tubulin binding"/>
    <property type="evidence" value="ECO:0000318"/>
    <property type="project" value="GO_Central"/>
</dbReference>
<dbReference type="PANTHER" id="PTHR31432:SF0">
    <property type="entry name" value="INTRAFLAGELLAR TRANSPORT PROTEIN 74 HOMOLOG"/>
    <property type="match status" value="1"/>
</dbReference>
<dbReference type="PANTHER" id="PTHR31432">
    <property type="entry name" value="INTRAFLAGELLAR TRANSPORT PROTEIN 74 HOMOLOG"/>
    <property type="match status" value="1"/>
</dbReference>
<dbReference type="HOGENOM" id="CLU_027673_2_0_1"/>
<feature type="region of interest" description="Disordered" evidence="2">
    <location>
        <begin position="1"/>
        <end position="59"/>
    </location>
</feature>
<dbReference type="GO" id="GO:0035735">
    <property type="term" value="P:intraciliary transport involved in cilium assembly"/>
    <property type="evidence" value="ECO:0000318"/>
    <property type="project" value="GO_Central"/>
</dbReference>
<proteinExistence type="predicted"/>
<dbReference type="GeneTree" id="ENSGT00390000007109"/>
<keyword evidence="1" id="KW-0175">Coiled coil</keyword>
<dbReference type="FunCoup" id="F6QX88">
    <property type="interactions" value="53"/>
</dbReference>
<feature type="compositionally biased region" description="Basic and acidic residues" evidence="2">
    <location>
        <begin position="282"/>
        <end position="293"/>
    </location>
</feature>
<dbReference type="GO" id="GO:0005929">
    <property type="term" value="C:cilium"/>
    <property type="evidence" value="ECO:0000318"/>
    <property type="project" value="GO_Central"/>
</dbReference>
<feature type="compositionally biased region" description="Low complexity" evidence="2">
    <location>
        <begin position="15"/>
        <end position="45"/>
    </location>
</feature>
<feature type="region of interest" description="Disordered" evidence="2">
    <location>
        <begin position="282"/>
        <end position="304"/>
    </location>
</feature>
<dbReference type="EMBL" id="EAAA01001994">
    <property type="status" value="NOT_ANNOTATED_CDS"/>
    <property type="molecule type" value="Genomic_DNA"/>
</dbReference>